<proteinExistence type="predicted"/>
<evidence type="ECO:0000313" key="2">
    <source>
        <dbReference type="EMBL" id="KKK84165.1"/>
    </source>
</evidence>
<accession>A0A0F8ZDZ0</accession>
<feature type="region of interest" description="Disordered" evidence="1">
    <location>
        <begin position="262"/>
        <end position="296"/>
    </location>
</feature>
<dbReference type="AlphaFoldDB" id="A0A0F8ZDZ0"/>
<dbReference type="Pfam" id="PF04404">
    <property type="entry name" value="ERF"/>
    <property type="match status" value="1"/>
</dbReference>
<comment type="caution">
    <text evidence="2">The sequence shown here is derived from an EMBL/GenBank/DDBJ whole genome shotgun (WGS) entry which is preliminary data.</text>
</comment>
<gene>
    <name evidence="2" type="ORF">LCGC14_2786110</name>
</gene>
<protein>
    <recommendedName>
        <fullName evidence="3">ERF family protein</fullName>
    </recommendedName>
</protein>
<reference evidence="2" key="1">
    <citation type="journal article" date="2015" name="Nature">
        <title>Complex archaea that bridge the gap between prokaryotes and eukaryotes.</title>
        <authorList>
            <person name="Spang A."/>
            <person name="Saw J.H."/>
            <person name="Jorgensen S.L."/>
            <person name="Zaremba-Niedzwiedzka K."/>
            <person name="Martijn J."/>
            <person name="Lind A.E."/>
            <person name="van Eijk R."/>
            <person name="Schleper C."/>
            <person name="Guy L."/>
            <person name="Ettema T.J."/>
        </authorList>
    </citation>
    <scope>NUCLEOTIDE SEQUENCE</scope>
</reference>
<organism evidence="2">
    <name type="scientific">marine sediment metagenome</name>
    <dbReference type="NCBI Taxonomy" id="412755"/>
    <lineage>
        <taxon>unclassified sequences</taxon>
        <taxon>metagenomes</taxon>
        <taxon>ecological metagenomes</taxon>
    </lineage>
</organism>
<dbReference type="InterPro" id="IPR007499">
    <property type="entry name" value="ERF_bacteria_virus"/>
</dbReference>
<feature type="non-terminal residue" evidence="2">
    <location>
        <position position="1"/>
    </location>
</feature>
<name>A0A0F8ZDZ0_9ZZZZ</name>
<evidence type="ECO:0008006" key="3">
    <source>
        <dbReference type="Google" id="ProtNLM"/>
    </source>
</evidence>
<evidence type="ECO:0000256" key="1">
    <source>
        <dbReference type="SAM" id="MobiDB-lite"/>
    </source>
</evidence>
<sequence length="330" mass="36190">IQKVEPTEPPQSPIERMATLVAHPDSKIDAAGMATLLDAQLKYEANEARKAYAEAMAAFKMHPPEIVKDRSVEYLKVKYNHATLANVTTCINTGLSEHGLTAAWQTEQIPATEREKTKVRVTCKITHIFGHSESTSLAAEPDNSGSKNAIQAIGSTVTYLQRYTLLALTGLATCEQDDDGVASGQRPPSVRQPTDEEWEVIAEVCKAIPAPPGKRVDAKKVAAICYESRQASPSAMSAVSRIAKWLSDMNRPELFIPENRSDFEIGQDMPGDENSVPDDPAARDAEETAAAKFGEENDQVPCRFDAICLIKDPDNGNRYQVEWLRNAFST</sequence>
<dbReference type="EMBL" id="LAZR01051896">
    <property type="protein sequence ID" value="KKK84165.1"/>
    <property type="molecule type" value="Genomic_DNA"/>
</dbReference>